<dbReference type="Pfam" id="PF06911">
    <property type="entry name" value="Senescence"/>
    <property type="match status" value="1"/>
</dbReference>
<dbReference type="GeneID" id="54484964"/>
<dbReference type="GO" id="GO:0051301">
    <property type="term" value="P:cell division"/>
    <property type="evidence" value="ECO:0007669"/>
    <property type="project" value="TreeGrafter"/>
</dbReference>
<evidence type="ECO:0000259" key="2">
    <source>
        <dbReference type="Pfam" id="PF06911"/>
    </source>
</evidence>
<dbReference type="InterPro" id="IPR045036">
    <property type="entry name" value="Spartin-like"/>
</dbReference>
<protein>
    <recommendedName>
        <fullName evidence="2">Senescence domain-containing protein</fullName>
    </recommendedName>
</protein>
<feature type="region of interest" description="Disordered" evidence="1">
    <location>
        <begin position="458"/>
        <end position="528"/>
    </location>
</feature>
<organism evidence="3 4">
    <name type="scientific">Pseudovirgaria hyperparasitica</name>
    <dbReference type="NCBI Taxonomy" id="470096"/>
    <lineage>
        <taxon>Eukaryota</taxon>
        <taxon>Fungi</taxon>
        <taxon>Dikarya</taxon>
        <taxon>Ascomycota</taxon>
        <taxon>Pezizomycotina</taxon>
        <taxon>Dothideomycetes</taxon>
        <taxon>Dothideomycetes incertae sedis</taxon>
        <taxon>Acrospermales</taxon>
        <taxon>Acrospermaceae</taxon>
        <taxon>Pseudovirgaria</taxon>
    </lineage>
</organism>
<dbReference type="InterPro" id="IPR009686">
    <property type="entry name" value="Senescence/spartin_C"/>
</dbReference>
<name>A0A6A6W9F1_9PEZI</name>
<dbReference type="OrthoDB" id="20821at2759"/>
<dbReference type="RefSeq" id="XP_033601021.1">
    <property type="nucleotide sequence ID" value="XM_033743910.1"/>
</dbReference>
<dbReference type="EMBL" id="ML996571">
    <property type="protein sequence ID" value="KAF2758570.1"/>
    <property type="molecule type" value="Genomic_DNA"/>
</dbReference>
<evidence type="ECO:0000256" key="1">
    <source>
        <dbReference type="SAM" id="MobiDB-lite"/>
    </source>
</evidence>
<reference evidence="3" key="1">
    <citation type="journal article" date="2020" name="Stud. Mycol.">
        <title>101 Dothideomycetes genomes: a test case for predicting lifestyles and emergence of pathogens.</title>
        <authorList>
            <person name="Haridas S."/>
            <person name="Albert R."/>
            <person name="Binder M."/>
            <person name="Bloem J."/>
            <person name="Labutti K."/>
            <person name="Salamov A."/>
            <person name="Andreopoulos B."/>
            <person name="Baker S."/>
            <person name="Barry K."/>
            <person name="Bills G."/>
            <person name="Bluhm B."/>
            <person name="Cannon C."/>
            <person name="Castanera R."/>
            <person name="Culley D."/>
            <person name="Daum C."/>
            <person name="Ezra D."/>
            <person name="Gonzalez J."/>
            <person name="Henrissat B."/>
            <person name="Kuo A."/>
            <person name="Liang C."/>
            <person name="Lipzen A."/>
            <person name="Lutzoni F."/>
            <person name="Magnuson J."/>
            <person name="Mondo S."/>
            <person name="Nolan M."/>
            <person name="Ohm R."/>
            <person name="Pangilinan J."/>
            <person name="Park H.-J."/>
            <person name="Ramirez L."/>
            <person name="Alfaro M."/>
            <person name="Sun H."/>
            <person name="Tritt A."/>
            <person name="Yoshinaga Y."/>
            <person name="Zwiers L.-H."/>
            <person name="Turgeon B."/>
            <person name="Goodwin S."/>
            <person name="Spatafora J."/>
            <person name="Crous P."/>
            <person name="Grigoriev I."/>
        </authorList>
    </citation>
    <scope>NUCLEOTIDE SEQUENCE</scope>
    <source>
        <strain evidence="3">CBS 121739</strain>
    </source>
</reference>
<accession>A0A6A6W9F1</accession>
<dbReference type="PANTHER" id="PTHR21068:SF43">
    <property type="entry name" value="SPARTIN"/>
    <property type="match status" value="1"/>
</dbReference>
<feature type="domain" description="Senescence" evidence="2">
    <location>
        <begin position="248"/>
        <end position="434"/>
    </location>
</feature>
<sequence length="528" mass="55561">MAHYEPRLLYSIEGVKAYHIQNGEEQELTPSGPQTLSLLMVPTNSPFADLSSTLPQNEAAPADDFYLHLNLPPELDMPLPATTQIYHQPPRSYLIPRWELGPDNGVFLRIEFPAIGTGTHKVSQEDIDTFETILAQCTAFLERAQPPSGKSTPRPYNPADYKPGEGYVTAGSSSKPASHGQVVLVDEENGSVVGELTEGDMIVDDSKLKPGRKDPVEIQISEDGKRIEVRPVTEDYLNDSRHPAYAKSTLVQNAAAASRLIVTGSNYLSSVMVNQANTFTQKSKPSSKPMSFKPSTHTNARKINQFTTSAAGMSAKTVGSISKVIQNKVAGLAGHKDRPHKGYDKDGKPVEDYKPGLLNKSMMAFSTVVDGIEAGGRSLLANTSTAANTVVGHKYGPEAGDLSNELTSGIKNVGLVYIDVAGVSRRAIIKSVAKGMVVGKVRGGGTVIVGGGNGGDPAPLIPSDYKPQGVSNSASAGATAGQPEPGIIGFGNAAPSGVSSGVGEPLGSGGLQGQAYPPGTFPPDKKYG</sequence>
<dbReference type="GO" id="GO:0005886">
    <property type="term" value="C:plasma membrane"/>
    <property type="evidence" value="ECO:0007669"/>
    <property type="project" value="TreeGrafter"/>
</dbReference>
<proteinExistence type="predicted"/>
<dbReference type="PANTHER" id="PTHR21068">
    <property type="entry name" value="SPARTIN"/>
    <property type="match status" value="1"/>
</dbReference>
<evidence type="ECO:0000313" key="3">
    <source>
        <dbReference type="EMBL" id="KAF2758570.1"/>
    </source>
</evidence>
<dbReference type="AlphaFoldDB" id="A0A6A6W9F1"/>
<gene>
    <name evidence="3" type="ORF">EJ05DRAFT_475874</name>
</gene>
<dbReference type="Proteomes" id="UP000799437">
    <property type="component" value="Unassembled WGS sequence"/>
</dbReference>
<keyword evidence="4" id="KW-1185">Reference proteome</keyword>
<evidence type="ECO:0000313" key="4">
    <source>
        <dbReference type="Proteomes" id="UP000799437"/>
    </source>
</evidence>